<organism evidence="6 7">
    <name type="scientific">Callorhinchus milii</name>
    <name type="common">Ghost shark</name>
    <dbReference type="NCBI Taxonomy" id="7868"/>
    <lineage>
        <taxon>Eukaryota</taxon>
        <taxon>Metazoa</taxon>
        <taxon>Chordata</taxon>
        <taxon>Craniata</taxon>
        <taxon>Vertebrata</taxon>
        <taxon>Chondrichthyes</taxon>
        <taxon>Holocephali</taxon>
        <taxon>Chimaeriformes</taxon>
        <taxon>Callorhinchidae</taxon>
        <taxon>Callorhinchus</taxon>
    </lineage>
</organism>
<reference evidence="6" key="5">
    <citation type="submission" date="2025-09" db="UniProtKB">
        <authorList>
            <consortium name="Ensembl"/>
        </authorList>
    </citation>
    <scope>IDENTIFICATION</scope>
</reference>
<keyword evidence="7" id="KW-1185">Reference proteome</keyword>
<evidence type="ECO:0000259" key="5">
    <source>
        <dbReference type="PROSITE" id="PS50222"/>
    </source>
</evidence>
<dbReference type="InterPro" id="IPR011992">
    <property type="entry name" value="EF-hand-dom_pair"/>
</dbReference>
<evidence type="ECO:0000256" key="3">
    <source>
        <dbReference type="SAM" id="MobiDB-lite"/>
    </source>
</evidence>
<dbReference type="SUPFAM" id="SSF51695">
    <property type="entry name" value="PLC-like phosphodiesterases"/>
    <property type="match status" value="1"/>
</dbReference>
<dbReference type="SUPFAM" id="SSF50729">
    <property type="entry name" value="PH domain-like"/>
    <property type="match status" value="1"/>
</dbReference>
<feature type="compositionally biased region" description="Acidic residues" evidence="3">
    <location>
        <begin position="445"/>
        <end position="463"/>
    </location>
</feature>
<proteinExistence type="predicted"/>
<dbReference type="Proteomes" id="UP000314986">
    <property type="component" value="Unassembled WGS sequence"/>
</dbReference>
<reference evidence="7" key="3">
    <citation type="journal article" date="2014" name="Nature">
        <title>Elephant shark genome provides unique insights into gnathostome evolution.</title>
        <authorList>
            <consortium name="International Elephant Shark Genome Sequencing Consortium"/>
            <person name="Venkatesh B."/>
            <person name="Lee A.P."/>
            <person name="Ravi V."/>
            <person name="Maurya A.K."/>
            <person name="Lian M.M."/>
            <person name="Swann J.B."/>
            <person name="Ohta Y."/>
            <person name="Flajnik M.F."/>
            <person name="Sutoh Y."/>
            <person name="Kasahara M."/>
            <person name="Hoon S."/>
            <person name="Gangu V."/>
            <person name="Roy S.W."/>
            <person name="Irimia M."/>
            <person name="Korzh V."/>
            <person name="Kondrychyn I."/>
            <person name="Lim Z.W."/>
            <person name="Tay B.H."/>
            <person name="Tohari S."/>
            <person name="Kong K.W."/>
            <person name="Ho S."/>
            <person name="Lorente-Galdos B."/>
            <person name="Quilez J."/>
            <person name="Marques-Bonet T."/>
            <person name="Raney B.J."/>
            <person name="Ingham P.W."/>
            <person name="Tay A."/>
            <person name="Hillier L.W."/>
            <person name="Minx P."/>
            <person name="Boehm T."/>
            <person name="Wilson R.K."/>
            <person name="Brenner S."/>
            <person name="Warren W.C."/>
        </authorList>
    </citation>
    <scope>NUCLEOTIDE SEQUENCE [LARGE SCALE GENOMIC DNA]</scope>
</reference>
<feature type="compositionally biased region" description="Basic and acidic residues" evidence="3">
    <location>
        <begin position="416"/>
        <end position="430"/>
    </location>
</feature>
<keyword evidence="2" id="KW-0443">Lipid metabolism</keyword>
<dbReference type="Gene3D" id="3.20.20.190">
    <property type="entry name" value="Phosphatidylinositol (PI) phosphodiesterase"/>
    <property type="match status" value="1"/>
</dbReference>
<reference evidence="7" key="1">
    <citation type="journal article" date="2006" name="Science">
        <title>Ancient noncoding elements conserved in the human genome.</title>
        <authorList>
            <person name="Venkatesh B."/>
            <person name="Kirkness E.F."/>
            <person name="Loh Y.H."/>
            <person name="Halpern A.L."/>
            <person name="Lee A.P."/>
            <person name="Johnson J."/>
            <person name="Dandona N."/>
            <person name="Viswanathan L.D."/>
            <person name="Tay A."/>
            <person name="Venter J.C."/>
            <person name="Strausberg R.L."/>
            <person name="Brenner S."/>
        </authorList>
    </citation>
    <scope>NUCLEOTIDE SEQUENCE [LARGE SCALE GENOMIC DNA]</scope>
</reference>
<evidence type="ECO:0000256" key="2">
    <source>
        <dbReference type="RuleBase" id="RU361133"/>
    </source>
</evidence>
<dbReference type="PROSITE" id="PS50222">
    <property type="entry name" value="EF_HAND_2"/>
    <property type="match status" value="1"/>
</dbReference>
<dbReference type="Gene3D" id="2.30.29.30">
    <property type="entry name" value="Pleckstrin-homology domain (PH domain)/Phosphotyrosine-binding domain (PTB)"/>
    <property type="match status" value="1"/>
</dbReference>
<dbReference type="SMART" id="SM00233">
    <property type="entry name" value="PH"/>
    <property type="match status" value="1"/>
</dbReference>
<feature type="domain" description="PH" evidence="4">
    <location>
        <begin position="20"/>
        <end position="129"/>
    </location>
</feature>
<evidence type="ECO:0000256" key="1">
    <source>
        <dbReference type="ARBA" id="ARBA00023674"/>
    </source>
</evidence>
<dbReference type="GeneTree" id="ENSGT00940000156993"/>
<evidence type="ECO:0000259" key="4">
    <source>
        <dbReference type="PROSITE" id="PS50003"/>
    </source>
</evidence>
<dbReference type="Pfam" id="PF09279">
    <property type="entry name" value="EF-hand_like"/>
    <property type="match status" value="1"/>
</dbReference>
<dbReference type="GO" id="GO:0016042">
    <property type="term" value="P:lipid catabolic process"/>
    <property type="evidence" value="ECO:0007669"/>
    <property type="project" value="UniProtKB-KW"/>
</dbReference>
<dbReference type="Pfam" id="PF00388">
    <property type="entry name" value="PI-PLC-X"/>
    <property type="match status" value="1"/>
</dbReference>
<evidence type="ECO:0000313" key="7">
    <source>
        <dbReference type="Proteomes" id="UP000314986"/>
    </source>
</evidence>
<gene>
    <name evidence="6" type="primary">PLCD3</name>
</gene>
<dbReference type="Ensembl" id="ENSCMIT00000010075.1">
    <property type="protein sequence ID" value="ENSCMIP00000009813.1"/>
    <property type="gene ID" value="ENSCMIG00000005179.1"/>
</dbReference>
<dbReference type="GO" id="GO:0005886">
    <property type="term" value="C:plasma membrane"/>
    <property type="evidence" value="ECO:0007669"/>
    <property type="project" value="TreeGrafter"/>
</dbReference>
<name>A0A4W3GZH0_CALMI</name>
<reference evidence="7" key="2">
    <citation type="journal article" date="2007" name="PLoS Biol.">
        <title>Survey sequencing and comparative analysis of the elephant shark (Callorhinchus milii) genome.</title>
        <authorList>
            <person name="Venkatesh B."/>
            <person name="Kirkness E.F."/>
            <person name="Loh Y.H."/>
            <person name="Halpern A.L."/>
            <person name="Lee A.P."/>
            <person name="Johnson J."/>
            <person name="Dandona N."/>
            <person name="Viswanathan L.D."/>
            <person name="Tay A."/>
            <person name="Venter J.C."/>
            <person name="Strausberg R.L."/>
            <person name="Brenner S."/>
        </authorList>
    </citation>
    <scope>NUCLEOTIDE SEQUENCE [LARGE SCALE GENOMIC DNA]</scope>
</reference>
<dbReference type="PANTHER" id="PTHR10336">
    <property type="entry name" value="PHOSPHOINOSITIDE-SPECIFIC PHOSPHOLIPASE C FAMILY PROTEIN"/>
    <property type="match status" value="1"/>
</dbReference>
<dbReference type="InterPro" id="IPR017946">
    <property type="entry name" value="PLC-like_Pdiesterase_TIM-brl"/>
</dbReference>
<dbReference type="AlphaFoldDB" id="A0A4W3GZH0"/>
<feature type="compositionally biased region" description="Basic and acidic residues" evidence="3">
    <location>
        <begin position="464"/>
        <end position="475"/>
    </location>
</feature>
<dbReference type="InterPro" id="IPR001849">
    <property type="entry name" value="PH_domain"/>
</dbReference>
<dbReference type="PROSITE" id="PS50007">
    <property type="entry name" value="PIPLC_X_DOMAIN"/>
    <property type="match status" value="1"/>
</dbReference>
<comment type="catalytic activity">
    <reaction evidence="1">
        <text>a 1,2-diacyl-sn-glycero-3-phospho-(1D-myo-inositol-4,5-bisphosphate) + H2O = 1D-myo-inositol 1,4,5-trisphosphate + a 1,2-diacyl-sn-glycerol + H(+)</text>
        <dbReference type="Rhea" id="RHEA:33179"/>
        <dbReference type="ChEBI" id="CHEBI:15377"/>
        <dbReference type="ChEBI" id="CHEBI:15378"/>
        <dbReference type="ChEBI" id="CHEBI:17815"/>
        <dbReference type="ChEBI" id="CHEBI:58456"/>
        <dbReference type="ChEBI" id="CHEBI:203600"/>
        <dbReference type="EC" id="3.1.4.11"/>
    </reaction>
    <physiologicalReaction direction="left-to-right" evidence="1">
        <dbReference type="Rhea" id="RHEA:33180"/>
    </physiologicalReaction>
</comment>
<dbReference type="EC" id="3.1.4.11" evidence="2"/>
<dbReference type="SMART" id="SM00148">
    <property type="entry name" value="PLCXc"/>
    <property type="match status" value="1"/>
</dbReference>
<dbReference type="InParanoid" id="A0A4W3GZH0"/>
<dbReference type="Pfam" id="PF00169">
    <property type="entry name" value="PH"/>
    <property type="match status" value="1"/>
</dbReference>
<accession>A0A4W3GZH0</accession>
<dbReference type="Gene3D" id="1.10.238.10">
    <property type="entry name" value="EF-hand"/>
    <property type="match status" value="2"/>
</dbReference>
<evidence type="ECO:0000313" key="6">
    <source>
        <dbReference type="Ensembl" id="ENSCMIP00000009813.1"/>
    </source>
</evidence>
<dbReference type="InterPro" id="IPR002048">
    <property type="entry name" value="EF_hand_dom"/>
</dbReference>
<dbReference type="GO" id="GO:0004435">
    <property type="term" value="F:phosphatidylinositol-4,5-bisphosphate phospholipase C activity"/>
    <property type="evidence" value="ECO:0007669"/>
    <property type="project" value="UniProtKB-EC"/>
</dbReference>
<dbReference type="GO" id="GO:0005509">
    <property type="term" value="F:calcium ion binding"/>
    <property type="evidence" value="ECO:0007669"/>
    <property type="project" value="InterPro"/>
</dbReference>
<dbReference type="InterPro" id="IPR001192">
    <property type="entry name" value="PI-PLC_fam"/>
</dbReference>
<protein>
    <recommendedName>
        <fullName evidence="2">Phosphoinositide phospholipase C</fullName>
        <ecNumber evidence="2">3.1.4.11</ecNumber>
    </recommendedName>
</protein>
<sequence length="506" mass="57508">MRGGRDISASCWLQEDEDVRFMLKGSKLQKIKSQVWKKPRQLRLQGDGLSVWCESKSRRKPSMSTFSVMEIQSVREGHQSEVMRKHGRGFSEQQCFTIVFQGNRTNLDLVAETPEERRRWVRGLHKLMARAAGMSQREKLHQYPLYLHKADKDNDSEMSFQEIKDLVKMINLKVNEEYITCLFQQCDRSKSSKLEEHEIEEFCQLLMQRPELEEIFNYYSGEDQILAVREISNFLKEQKEVPSEENGLSIIQRHELNEKAKQNQLLTRDGFVMYMLSPDGDIFNHSHDLIYQDMGQPLSHYFISSSHNTYLMENQLGGPSSTEAYIRALLRGCRCVELDCWDGANGEPVVYHGHTLTSKILFKDVVTAIRDYAFKMSPFPLILSLENHCGVEQQTVMARHFTNILGNLLVTGPVDGKEPEELPSPEELKGKIVIRGKRLTGSGDVDSETPEEEEEEEEEESVTNEEKSRKVKGEGEGEGMGESCVGDGGGRGGGSVGGEGEAELPV</sequence>
<dbReference type="InterPro" id="IPR011993">
    <property type="entry name" value="PH-like_dom_sf"/>
</dbReference>
<feature type="compositionally biased region" description="Gly residues" evidence="3">
    <location>
        <begin position="486"/>
        <end position="499"/>
    </location>
</feature>
<feature type="region of interest" description="Disordered" evidence="3">
    <location>
        <begin position="416"/>
        <end position="506"/>
    </location>
</feature>
<dbReference type="SUPFAM" id="SSF47473">
    <property type="entry name" value="EF-hand"/>
    <property type="match status" value="1"/>
</dbReference>
<keyword evidence="2" id="KW-0442">Lipid degradation</keyword>
<keyword evidence="2" id="KW-0378">Hydrolase</keyword>
<feature type="domain" description="EF-hand" evidence="5">
    <location>
        <begin position="138"/>
        <end position="173"/>
    </location>
</feature>
<dbReference type="GO" id="GO:0035556">
    <property type="term" value="P:intracellular signal transduction"/>
    <property type="evidence" value="ECO:0007669"/>
    <property type="project" value="InterPro"/>
</dbReference>
<dbReference type="GO" id="GO:0005737">
    <property type="term" value="C:cytoplasm"/>
    <property type="evidence" value="ECO:0007669"/>
    <property type="project" value="UniProtKB-SubCell"/>
</dbReference>
<dbReference type="InterPro" id="IPR015359">
    <property type="entry name" value="PLC_EF-hand-like"/>
</dbReference>
<dbReference type="InterPro" id="IPR000909">
    <property type="entry name" value="PLipase_C_PInositol-sp_X_dom"/>
</dbReference>
<dbReference type="STRING" id="7868.ENSCMIP00000009813"/>
<dbReference type="PANTHER" id="PTHR10336:SF33">
    <property type="entry name" value="1-PHOSPHATIDYLINOSITOL 4,5-BISPHOSPHATE PHOSPHODIESTERASE DELTA-3"/>
    <property type="match status" value="1"/>
</dbReference>
<dbReference type="OMA" id="ESIWQDM"/>
<dbReference type="PROSITE" id="PS50003">
    <property type="entry name" value="PH_DOMAIN"/>
    <property type="match status" value="1"/>
</dbReference>
<dbReference type="PRINTS" id="PR00390">
    <property type="entry name" value="PHPHLIPASEC"/>
</dbReference>
<reference evidence="6" key="4">
    <citation type="submission" date="2025-08" db="UniProtKB">
        <authorList>
            <consortium name="Ensembl"/>
        </authorList>
    </citation>
    <scope>IDENTIFICATION</scope>
</reference>